<evidence type="ECO:0000256" key="1">
    <source>
        <dbReference type="ARBA" id="ARBA00023002"/>
    </source>
</evidence>
<reference evidence="2" key="1">
    <citation type="submission" date="2019-09" db="EMBL/GenBank/DDBJ databases">
        <title>Characterisation of the sponge microbiome using genome-centric metagenomics.</title>
        <authorList>
            <person name="Engelberts J.P."/>
            <person name="Robbins S.J."/>
            <person name="De Goeij J.M."/>
            <person name="Aranda M."/>
            <person name="Bell S.C."/>
            <person name="Webster N.S."/>
        </authorList>
    </citation>
    <scope>NUCLEOTIDE SEQUENCE</scope>
    <source>
        <strain evidence="2">SB0662_bin_9</strain>
    </source>
</reference>
<evidence type="ECO:0000313" key="2">
    <source>
        <dbReference type="EMBL" id="MYD90594.1"/>
    </source>
</evidence>
<proteinExistence type="predicted"/>
<accession>A0A6B1DW34</accession>
<dbReference type="Gene3D" id="3.40.50.720">
    <property type="entry name" value="NAD(P)-binding Rossmann-like Domain"/>
    <property type="match status" value="1"/>
</dbReference>
<sequence>MDPNLITANFLHPGVIETKLLHVNFSGGSPVESGAETPVHLALAPEVARVTGRYFVNRRQTPASSAVDDPHLAAELWRVSAELTSLEA</sequence>
<organism evidence="2">
    <name type="scientific">Caldilineaceae bacterium SB0662_bin_9</name>
    <dbReference type="NCBI Taxonomy" id="2605258"/>
    <lineage>
        <taxon>Bacteria</taxon>
        <taxon>Bacillati</taxon>
        <taxon>Chloroflexota</taxon>
        <taxon>Caldilineae</taxon>
        <taxon>Caldilineales</taxon>
        <taxon>Caldilineaceae</taxon>
    </lineage>
</organism>
<gene>
    <name evidence="2" type="ORF">F4Y08_09710</name>
</gene>
<dbReference type="PANTHER" id="PTHR43157:SF31">
    <property type="entry name" value="PHOSPHATIDYLINOSITOL-GLYCAN BIOSYNTHESIS CLASS F PROTEIN"/>
    <property type="match status" value="1"/>
</dbReference>
<protein>
    <submittedName>
        <fullName evidence="2">Uncharacterized protein</fullName>
    </submittedName>
</protein>
<dbReference type="EMBL" id="VXPY01000069">
    <property type="protein sequence ID" value="MYD90594.1"/>
    <property type="molecule type" value="Genomic_DNA"/>
</dbReference>
<comment type="caution">
    <text evidence="2">The sequence shown here is derived from an EMBL/GenBank/DDBJ whole genome shotgun (WGS) entry which is preliminary data.</text>
</comment>
<dbReference type="GO" id="GO:0016491">
    <property type="term" value="F:oxidoreductase activity"/>
    <property type="evidence" value="ECO:0007669"/>
    <property type="project" value="UniProtKB-KW"/>
</dbReference>
<name>A0A6B1DW34_9CHLR</name>
<dbReference type="PANTHER" id="PTHR43157">
    <property type="entry name" value="PHOSPHATIDYLINOSITOL-GLYCAN BIOSYNTHESIS CLASS F PROTEIN-RELATED"/>
    <property type="match status" value="1"/>
</dbReference>
<keyword evidence="1" id="KW-0560">Oxidoreductase</keyword>
<dbReference type="AlphaFoldDB" id="A0A6B1DW34"/>